<evidence type="ECO:0000256" key="1">
    <source>
        <dbReference type="SAM" id="Phobius"/>
    </source>
</evidence>
<sequence length="139" mass="15577">MNETAEQTKAPKVKKPRKPMSLGTRRLIAVMASIVWGMLVTMLVFSWLSGLYTAENMATLMPTILILLTAVPLAIAAFTTKQPKLLIHLYQPLTVAALVLIVFPLYILVVILFGTIWITLVWVRRTPLFWGDNGQPTEK</sequence>
<organism evidence="2 3">
    <name type="scientific">Yaniella flava</name>
    <dbReference type="NCBI Taxonomy" id="287930"/>
    <lineage>
        <taxon>Bacteria</taxon>
        <taxon>Bacillati</taxon>
        <taxon>Actinomycetota</taxon>
        <taxon>Actinomycetes</taxon>
        <taxon>Micrococcales</taxon>
        <taxon>Micrococcaceae</taxon>
        <taxon>Yaniella</taxon>
    </lineage>
</organism>
<protein>
    <recommendedName>
        <fullName evidence="4">DUF4064 domain-containing protein</fullName>
    </recommendedName>
</protein>
<feature type="transmembrane region" description="Helical" evidence="1">
    <location>
        <begin position="27"/>
        <end position="48"/>
    </location>
</feature>
<keyword evidence="1" id="KW-1133">Transmembrane helix</keyword>
<reference evidence="2 3" key="1">
    <citation type="journal article" date="2019" name="Int. J. Syst. Evol. Microbiol.">
        <title>The Global Catalogue of Microorganisms (GCM) 10K type strain sequencing project: providing services to taxonomists for standard genome sequencing and annotation.</title>
        <authorList>
            <consortium name="The Broad Institute Genomics Platform"/>
            <consortium name="The Broad Institute Genome Sequencing Center for Infectious Disease"/>
            <person name="Wu L."/>
            <person name="Ma J."/>
        </authorList>
    </citation>
    <scope>NUCLEOTIDE SEQUENCE [LARGE SCALE GENOMIC DNA]</scope>
    <source>
        <strain evidence="2 3">JCM 13595</strain>
    </source>
</reference>
<name>A0ABN2U710_9MICC</name>
<dbReference type="Proteomes" id="UP001501461">
    <property type="component" value="Unassembled WGS sequence"/>
</dbReference>
<accession>A0ABN2U710</accession>
<evidence type="ECO:0000313" key="3">
    <source>
        <dbReference type="Proteomes" id="UP001501461"/>
    </source>
</evidence>
<feature type="transmembrane region" description="Helical" evidence="1">
    <location>
        <begin position="60"/>
        <end position="80"/>
    </location>
</feature>
<gene>
    <name evidence="2" type="ORF">GCM10009720_09230</name>
</gene>
<keyword evidence="1" id="KW-0472">Membrane</keyword>
<evidence type="ECO:0008006" key="4">
    <source>
        <dbReference type="Google" id="ProtNLM"/>
    </source>
</evidence>
<keyword evidence="1" id="KW-0812">Transmembrane</keyword>
<keyword evidence="3" id="KW-1185">Reference proteome</keyword>
<comment type="caution">
    <text evidence="2">The sequence shown here is derived from an EMBL/GenBank/DDBJ whole genome shotgun (WGS) entry which is preliminary data.</text>
</comment>
<feature type="transmembrane region" description="Helical" evidence="1">
    <location>
        <begin position="92"/>
        <end position="123"/>
    </location>
</feature>
<evidence type="ECO:0000313" key="2">
    <source>
        <dbReference type="EMBL" id="GAA2031112.1"/>
    </source>
</evidence>
<dbReference type="EMBL" id="BAAAMN010000014">
    <property type="protein sequence ID" value="GAA2031112.1"/>
    <property type="molecule type" value="Genomic_DNA"/>
</dbReference>
<dbReference type="RefSeq" id="WP_343956436.1">
    <property type="nucleotide sequence ID" value="NZ_BAAAMN010000014.1"/>
</dbReference>
<proteinExistence type="predicted"/>